<evidence type="ECO:0000256" key="4">
    <source>
        <dbReference type="ARBA" id="ARBA00022989"/>
    </source>
</evidence>
<evidence type="ECO:0000313" key="8">
    <source>
        <dbReference type="Proteomes" id="UP000000314"/>
    </source>
</evidence>
<keyword evidence="4 6" id="KW-1133">Transmembrane helix</keyword>
<dbReference type="AlphaFoldDB" id="C4QWJ9"/>
<keyword evidence="8" id="KW-1185">Reference proteome</keyword>
<dbReference type="RefSeq" id="XP_002489903.1">
    <property type="nucleotide sequence ID" value="XM_002489858.1"/>
</dbReference>
<dbReference type="HOGENOM" id="CLU_103433_1_1_1"/>
<evidence type="ECO:0000256" key="3">
    <source>
        <dbReference type="ARBA" id="ARBA00022692"/>
    </source>
</evidence>
<evidence type="ECO:0000256" key="1">
    <source>
        <dbReference type="ARBA" id="ARBA00004370"/>
    </source>
</evidence>
<comment type="subcellular location">
    <subcellularLocation>
        <location evidence="1">Membrane</location>
    </subcellularLocation>
</comment>
<dbReference type="GeneID" id="8196754"/>
<dbReference type="STRING" id="644223.C4QWJ9"/>
<dbReference type="Pfam" id="PF04930">
    <property type="entry name" value="FUN14"/>
    <property type="match status" value="1"/>
</dbReference>
<dbReference type="FunCoup" id="C4QWJ9">
    <property type="interactions" value="32"/>
</dbReference>
<reference evidence="7 8" key="1">
    <citation type="journal article" date="2009" name="Nat. Biotechnol.">
        <title>Genome sequence of the recombinant protein production host Pichia pastoris.</title>
        <authorList>
            <person name="De Schutter K."/>
            <person name="Lin Y.C."/>
            <person name="Tiels P."/>
            <person name="Van Hecke A."/>
            <person name="Glinka S."/>
            <person name="Weber-Lehmann J."/>
            <person name="Rouze P."/>
            <person name="Van de Peer Y."/>
            <person name="Callewaert N."/>
        </authorList>
    </citation>
    <scope>NUCLEOTIDE SEQUENCE [LARGE SCALE GENOMIC DNA]</scope>
    <source>
        <strain evidence="8">GS115 / ATCC 20864</strain>
    </source>
</reference>
<dbReference type="InterPro" id="IPR007014">
    <property type="entry name" value="FUN14"/>
</dbReference>
<evidence type="ECO:0000256" key="2">
    <source>
        <dbReference type="ARBA" id="ARBA00009160"/>
    </source>
</evidence>
<gene>
    <name evidence="7" type="ordered locus">PAS_chr1-1_0252</name>
</gene>
<evidence type="ECO:0000256" key="5">
    <source>
        <dbReference type="ARBA" id="ARBA00023136"/>
    </source>
</evidence>
<dbReference type="Proteomes" id="UP000000314">
    <property type="component" value="Chromosome 1"/>
</dbReference>
<protein>
    <submittedName>
        <fullName evidence="7">Uncharacterized protein</fullName>
    </submittedName>
</protein>
<sequence length="178" mass="19282">MFKHLRAGLAKPKLQWASSFQRRLFTPTTSYSKPLGVVLGAASSVCLMDKIIKNETFKTGTTPVGSRVGQVIEPTKESSPRLDGAFGGALNYQQLAIGSFVGLGVGFVVGKLSSVLVFVTLSGYLLLQFLASRNIITIPYNRVVQLGSETINLKELVFEKPSFNLSFLVSFLIAAYNA</sequence>
<accession>C4QWJ9</accession>
<keyword evidence="5 6" id="KW-0472">Membrane</keyword>
<evidence type="ECO:0000256" key="6">
    <source>
        <dbReference type="SAM" id="Phobius"/>
    </source>
</evidence>
<dbReference type="EMBL" id="FN392319">
    <property type="protein sequence ID" value="CAY67622.1"/>
    <property type="molecule type" value="Genomic_DNA"/>
</dbReference>
<keyword evidence="3 6" id="KW-0812">Transmembrane</keyword>
<dbReference type="OrthoDB" id="3990500at2759"/>
<comment type="similarity">
    <text evidence="2">Belongs to the FUN14 family.</text>
</comment>
<evidence type="ECO:0000313" key="7">
    <source>
        <dbReference type="EMBL" id="CAY67622.1"/>
    </source>
</evidence>
<dbReference type="KEGG" id="ppa:PAS_chr1-1_0252"/>
<name>C4QWJ9_KOMPG</name>
<feature type="transmembrane region" description="Helical" evidence="6">
    <location>
        <begin position="100"/>
        <end position="127"/>
    </location>
</feature>
<proteinExistence type="inferred from homology"/>
<dbReference type="eggNOG" id="ENOG502S4F4">
    <property type="taxonomic scope" value="Eukaryota"/>
</dbReference>
<dbReference type="GO" id="GO:0016020">
    <property type="term" value="C:membrane"/>
    <property type="evidence" value="ECO:0007669"/>
    <property type="project" value="UniProtKB-SubCell"/>
</dbReference>
<organism evidence="7 8">
    <name type="scientific">Komagataella phaffii (strain GS115 / ATCC 20864)</name>
    <name type="common">Yeast</name>
    <name type="synonym">Pichia pastoris</name>
    <dbReference type="NCBI Taxonomy" id="644223"/>
    <lineage>
        <taxon>Eukaryota</taxon>
        <taxon>Fungi</taxon>
        <taxon>Dikarya</taxon>
        <taxon>Ascomycota</taxon>
        <taxon>Saccharomycotina</taxon>
        <taxon>Pichiomycetes</taxon>
        <taxon>Pichiales</taxon>
        <taxon>Pichiaceae</taxon>
        <taxon>Komagataella</taxon>
    </lineage>
</organism>
<dbReference type="InParanoid" id="C4QWJ9"/>